<gene>
    <name evidence="8" type="ORF">C5Y83_14035</name>
</gene>
<comment type="caution">
    <text evidence="8">The sequence shown here is derived from an EMBL/GenBank/DDBJ whole genome shotgun (WGS) entry which is preliminary data.</text>
</comment>
<dbReference type="Gene3D" id="3.10.450.30">
    <property type="entry name" value="Microbial ribonucleases"/>
    <property type="match status" value="1"/>
</dbReference>
<feature type="compositionally biased region" description="Basic and acidic residues" evidence="7">
    <location>
        <begin position="1"/>
        <end position="10"/>
    </location>
</feature>
<dbReference type="EMBL" id="PUHY01000010">
    <property type="protein sequence ID" value="PQO35062.1"/>
    <property type="molecule type" value="Genomic_DNA"/>
</dbReference>
<dbReference type="SUPFAM" id="SSF53933">
    <property type="entry name" value="Microbial ribonucleases"/>
    <property type="match status" value="1"/>
</dbReference>
<evidence type="ECO:0000313" key="9">
    <source>
        <dbReference type="Proteomes" id="UP000238322"/>
    </source>
</evidence>
<dbReference type="Pfam" id="PF00545">
    <property type="entry name" value="Ribonuclease"/>
    <property type="match status" value="1"/>
</dbReference>
<feature type="compositionally biased region" description="Polar residues" evidence="7">
    <location>
        <begin position="22"/>
        <end position="49"/>
    </location>
</feature>
<name>A0A2S8FSA4_9BACT</name>
<dbReference type="InterPro" id="IPR001887">
    <property type="entry name" value="Barnase"/>
</dbReference>
<accession>A0A2S8FSA4</accession>
<evidence type="ECO:0000256" key="1">
    <source>
        <dbReference type="ARBA" id="ARBA00004613"/>
    </source>
</evidence>
<keyword evidence="4" id="KW-0964">Secreted</keyword>
<organism evidence="8 9">
    <name type="scientific">Blastopirellula marina</name>
    <dbReference type="NCBI Taxonomy" id="124"/>
    <lineage>
        <taxon>Bacteria</taxon>
        <taxon>Pseudomonadati</taxon>
        <taxon>Planctomycetota</taxon>
        <taxon>Planctomycetia</taxon>
        <taxon>Pirellulales</taxon>
        <taxon>Pirellulaceae</taxon>
        <taxon>Blastopirellula</taxon>
    </lineage>
</organism>
<dbReference type="AlphaFoldDB" id="A0A2S8FSA4"/>
<dbReference type="Proteomes" id="UP000238322">
    <property type="component" value="Unassembled WGS sequence"/>
</dbReference>
<keyword evidence="5" id="KW-0540">Nuclease</keyword>
<dbReference type="PRINTS" id="PR00117">
    <property type="entry name" value="BARNASE"/>
</dbReference>
<evidence type="ECO:0000256" key="4">
    <source>
        <dbReference type="ARBA" id="ARBA00022525"/>
    </source>
</evidence>
<proteinExistence type="inferred from homology"/>
<evidence type="ECO:0000313" key="8">
    <source>
        <dbReference type="EMBL" id="PQO35062.1"/>
    </source>
</evidence>
<sequence length="170" mass="18884">MFQTEPDRRPQTPTDPVEVSLEQPTSDTTVAKPTSETKPSTEITPPSKSSDLVALNRGVLHGPEEVAIVQHIIDHGSLPDSFVTKREAEKLGWDASEGNLRKVAPGKSIGGDRFYNREGELPEASGRKYYEADLNYNGGHRGAERLVYSSDGLIYVTRNHYRSFQQVKTK</sequence>
<dbReference type="InterPro" id="IPR016191">
    <property type="entry name" value="Ribonuclease/ribotoxin"/>
</dbReference>
<feature type="region of interest" description="Disordered" evidence="7">
    <location>
        <begin position="1"/>
        <end position="49"/>
    </location>
</feature>
<keyword evidence="6" id="KW-0378">Hydrolase</keyword>
<reference evidence="8 9" key="1">
    <citation type="submission" date="2018-02" db="EMBL/GenBank/DDBJ databases">
        <title>Comparative genomes isolates from brazilian mangrove.</title>
        <authorList>
            <person name="Araujo J.E."/>
            <person name="Taketani R.G."/>
            <person name="Silva M.C.P."/>
            <person name="Loureco M.V."/>
            <person name="Andreote F.D."/>
        </authorList>
    </citation>
    <scope>NUCLEOTIDE SEQUENCE [LARGE SCALE GENOMIC DNA]</scope>
    <source>
        <strain evidence="8 9">Hex-1 MGV</strain>
    </source>
</reference>
<evidence type="ECO:0000256" key="6">
    <source>
        <dbReference type="ARBA" id="ARBA00022801"/>
    </source>
</evidence>
<dbReference type="GO" id="GO:0005576">
    <property type="term" value="C:extracellular region"/>
    <property type="evidence" value="ECO:0007669"/>
    <property type="project" value="UniProtKB-SubCell"/>
</dbReference>
<dbReference type="GO" id="GO:0004521">
    <property type="term" value="F:RNA endonuclease activity"/>
    <property type="evidence" value="ECO:0007669"/>
    <property type="project" value="InterPro"/>
</dbReference>
<evidence type="ECO:0000256" key="5">
    <source>
        <dbReference type="ARBA" id="ARBA00022722"/>
    </source>
</evidence>
<comment type="similarity">
    <text evidence="2">Belongs to the ribonuclease N1/T1 family.</text>
</comment>
<evidence type="ECO:0000256" key="7">
    <source>
        <dbReference type="SAM" id="MobiDB-lite"/>
    </source>
</evidence>
<dbReference type="GO" id="GO:0003723">
    <property type="term" value="F:RNA binding"/>
    <property type="evidence" value="ECO:0007669"/>
    <property type="project" value="InterPro"/>
</dbReference>
<dbReference type="InterPro" id="IPR000026">
    <property type="entry name" value="N1-like"/>
</dbReference>
<dbReference type="OrthoDB" id="9803442at2"/>
<protein>
    <recommendedName>
        <fullName evidence="3">Ribonuclease</fullName>
    </recommendedName>
</protein>
<dbReference type="GO" id="GO:0016787">
    <property type="term" value="F:hydrolase activity"/>
    <property type="evidence" value="ECO:0007669"/>
    <property type="project" value="UniProtKB-KW"/>
</dbReference>
<comment type="subcellular location">
    <subcellularLocation>
        <location evidence="1">Secreted</location>
    </subcellularLocation>
</comment>
<evidence type="ECO:0000256" key="3">
    <source>
        <dbReference type="ARBA" id="ARBA00022214"/>
    </source>
</evidence>
<evidence type="ECO:0000256" key="2">
    <source>
        <dbReference type="ARBA" id="ARBA00009006"/>
    </source>
</evidence>